<dbReference type="InterPro" id="IPR036165">
    <property type="entry name" value="YefM-like_sf"/>
</dbReference>
<dbReference type="SUPFAM" id="SSF143120">
    <property type="entry name" value="YefM-like"/>
    <property type="match status" value="1"/>
</dbReference>
<dbReference type="InterPro" id="IPR006442">
    <property type="entry name" value="Antitoxin_Phd/YefM"/>
</dbReference>
<keyword evidence="4" id="KW-1185">Reference proteome</keyword>
<accession>A0A1Y5TAQ0</accession>
<protein>
    <recommendedName>
        <fullName evidence="2">Antitoxin</fullName>
    </recommendedName>
</protein>
<sequence>MHIELRTSKLRTNLSAYLDHHAATGDRILLFRNGRPVAALVSPKDMHALEKVDGSREELLERRQAAQMREFRMLKNGLL</sequence>
<dbReference type="Proteomes" id="UP000193827">
    <property type="component" value="Unassembled WGS sequence"/>
</dbReference>
<comment type="similarity">
    <text evidence="1 2">Belongs to the phD/YefM antitoxin family.</text>
</comment>
<name>A0A1Y5TAQ0_9RHOB</name>
<dbReference type="Pfam" id="PF02604">
    <property type="entry name" value="PhdYeFM_antitox"/>
    <property type="match status" value="1"/>
</dbReference>
<evidence type="ECO:0000313" key="3">
    <source>
        <dbReference type="EMBL" id="SLN59659.1"/>
    </source>
</evidence>
<dbReference type="Gene3D" id="3.40.1620.10">
    <property type="entry name" value="YefM-like domain"/>
    <property type="match status" value="1"/>
</dbReference>
<comment type="function">
    <text evidence="2">Antitoxin component of a type II toxin-antitoxin (TA) system.</text>
</comment>
<dbReference type="RefSeq" id="WP_176228670.1">
    <property type="nucleotide sequence ID" value="NZ_FWFL01000009.1"/>
</dbReference>
<proteinExistence type="inferred from homology"/>
<evidence type="ECO:0000256" key="1">
    <source>
        <dbReference type="ARBA" id="ARBA00009981"/>
    </source>
</evidence>
<evidence type="ECO:0000313" key="4">
    <source>
        <dbReference type="Proteomes" id="UP000193827"/>
    </source>
</evidence>
<reference evidence="3 4" key="1">
    <citation type="submission" date="2017-03" db="EMBL/GenBank/DDBJ databases">
        <authorList>
            <person name="Afonso C.L."/>
            <person name="Miller P.J."/>
            <person name="Scott M.A."/>
            <person name="Spackman E."/>
            <person name="Goraichik I."/>
            <person name="Dimitrov K.M."/>
            <person name="Suarez D.L."/>
            <person name="Swayne D.E."/>
        </authorList>
    </citation>
    <scope>NUCLEOTIDE SEQUENCE [LARGE SCALE GENOMIC DNA]</scope>
    <source>
        <strain evidence="3 4">CECT 8287</strain>
    </source>
</reference>
<evidence type="ECO:0000256" key="2">
    <source>
        <dbReference type="RuleBase" id="RU362080"/>
    </source>
</evidence>
<gene>
    <name evidence="3" type="ORF">PEL8287_03230</name>
</gene>
<organism evidence="3 4">
    <name type="scientific">Roseovarius litorisediminis</name>
    <dbReference type="NCBI Taxonomy" id="1312363"/>
    <lineage>
        <taxon>Bacteria</taxon>
        <taxon>Pseudomonadati</taxon>
        <taxon>Pseudomonadota</taxon>
        <taxon>Alphaproteobacteria</taxon>
        <taxon>Rhodobacterales</taxon>
        <taxon>Roseobacteraceae</taxon>
        <taxon>Roseovarius</taxon>
    </lineage>
</organism>
<dbReference type="AlphaFoldDB" id="A0A1Y5TAQ0"/>
<dbReference type="EMBL" id="FWFL01000009">
    <property type="protein sequence ID" value="SLN59659.1"/>
    <property type="molecule type" value="Genomic_DNA"/>
</dbReference>